<dbReference type="InterPro" id="IPR010920">
    <property type="entry name" value="LSM_dom_sf"/>
</dbReference>
<evidence type="ECO:0000259" key="7">
    <source>
        <dbReference type="Pfam" id="PF00924"/>
    </source>
</evidence>
<dbReference type="SUPFAM" id="SSF82689">
    <property type="entry name" value="Mechanosensitive channel protein MscS (YggB), C-terminal domain"/>
    <property type="match status" value="1"/>
</dbReference>
<reference evidence="8 9" key="1">
    <citation type="journal article" date="2015" name="Genome Announc.">
        <title>Draft Genome Sequence of the Terrestrial Cyanobacterium Scytonema millei VB511283, Isolated from Eastern India.</title>
        <authorList>
            <person name="Sen D."/>
            <person name="Chandrababunaidu M.M."/>
            <person name="Singh D."/>
            <person name="Sanghi N."/>
            <person name="Ghorai A."/>
            <person name="Mishra G.P."/>
            <person name="Madduluri M."/>
            <person name="Adhikary S.P."/>
            <person name="Tripathy S."/>
        </authorList>
    </citation>
    <scope>NUCLEOTIDE SEQUENCE [LARGE SCALE GENOMIC DNA]</scope>
    <source>
        <strain evidence="8 9">VB511283</strain>
    </source>
</reference>
<dbReference type="OrthoDB" id="9809206at2"/>
<keyword evidence="5 6" id="KW-0472">Membrane</keyword>
<dbReference type="Gene3D" id="2.30.30.60">
    <property type="match status" value="1"/>
</dbReference>
<dbReference type="InterPro" id="IPR023408">
    <property type="entry name" value="MscS_beta-dom_sf"/>
</dbReference>
<organism evidence="8 9">
    <name type="scientific">Scytonema millei VB511283</name>
    <dbReference type="NCBI Taxonomy" id="1245923"/>
    <lineage>
        <taxon>Bacteria</taxon>
        <taxon>Bacillati</taxon>
        <taxon>Cyanobacteriota</taxon>
        <taxon>Cyanophyceae</taxon>
        <taxon>Nostocales</taxon>
        <taxon>Scytonemataceae</taxon>
        <taxon>Scytonema</taxon>
    </lineage>
</organism>
<accession>A0A9X5E8R4</accession>
<dbReference type="SUPFAM" id="SSF50182">
    <property type="entry name" value="Sm-like ribonucleoproteins"/>
    <property type="match status" value="1"/>
</dbReference>
<dbReference type="RefSeq" id="WP_039714347.1">
    <property type="nucleotide sequence ID" value="NZ_JTJC03000008.1"/>
</dbReference>
<protein>
    <submittedName>
        <fullName evidence="8">Mechanosensitive ion channel family protein</fullName>
    </submittedName>
</protein>
<comment type="subcellular location">
    <subcellularLocation>
        <location evidence="1">Cell membrane</location>
        <topology evidence="1">Multi-pass membrane protein</topology>
    </subcellularLocation>
</comment>
<sequence length="321" mass="36644">MEQVFKLISFNTEIGLKVLATLAFLIVLWLLRRVANAFIRESIRDRYNGRIWFWAGQGLNLVTAVLLILGLLEIWFDNPNRLATAIGLVTAGVAFALQKVITAIAGYFVILRSNIFSVGDRITMGGVRGDVIALGFIHTKIMEMGQPVSFQDSTSASWVKSRQFTGRVVSITNDKIFDQPVYNYTQDFPYLWEEISIPISYTADRDRAEQILLECAARHTENINQMSQESLRVMRDRYFLHSHDLTPKVYYRITNNWLELTVRFVVREHGIRDLKDAVSRDLLKAFDAAGIRIATTTYNVVGFPPLQIENSFSNTKENSQH</sequence>
<dbReference type="Gene3D" id="3.30.70.100">
    <property type="match status" value="1"/>
</dbReference>
<feature type="transmembrane region" description="Helical" evidence="6">
    <location>
        <begin position="82"/>
        <end position="111"/>
    </location>
</feature>
<dbReference type="GO" id="GO:0005886">
    <property type="term" value="C:plasma membrane"/>
    <property type="evidence" value="ECO:0007669"/>
    <property type="project" value="UniProtKB-SubCell"/>
</dbReference>
<proteinExistence type="predicted"/>
<dbReference type="PANTHER" id="PTHR30566:SF5">
    <property type="entry name" value="MECHANOSENSITIVE ION CHANNEL PROTEIN 1, MITOCHONDRIAL-RELATED"/>
    <property type="match status" value="1"/>
</dbReference>
<name>A0A9X5E8R4_9CYAN</name>
<dbReference type="Proteomes" id="UP000031532">
    <property type="component" value="Unassembled WGS sequence"/>
</dbReference>
<comment type="caution">
    <text evidence="8">The sequence shown here is derived from an EMBL/GenBank/DDBJ whole genome shotgun (WGS) entry which is preliminary data.</text>
</comment>
<dbReference type="Pfam" id="PF00924">
    <property type="entry name" value="MS_channel_2nd"/>
    <property type="match status" value="1"/>
</dbReference>
<gene>
    <name evidence="8" type="ORF">QH73_0022675</name>
</gene>
<feature type="transmembrane region" description="Helical" evidence="6">
    <location>
        <begin position="51"/>
        <end position="76"/>
    </location>
</feature>
<dbReference type="PANTHER" id="PTHR30566">
    <property type="entry name" value="YNAI-RELATED MECHANOSENSITIVE ION CHANNEL"/>
    <property type="match status" value="1"/>
</dbReference>
<dbReference type="EMBL" id="JTJC03000008">
    <property type="protein sequence ID" value="NHC37405.1"/>
    <property type="molecule type" value="Genomic_DNA"/>
</dbReference>
<keyword evidence="9" id="KW-1185">Reference proteome</keyword>
<keyword evidence="4 6" id="KW-1133">Transmembrane helix</keyword>
<evidence type="ECO:0000256" key="1">
    <source>
        <dbReference type="ARBA" id="ARBA00004651"/>
    </source>
</evidence>
<keyword evidence="2" id="KW-1003">Cell membrane</keyword>
<dbReference type="InterPro" id="IPR011066">
    <property type="entry name" value="MscS_channel_C_sf"/>
</dbReference>
<dbReference type="InterPro" id="IPR006685">
    <property type="entry name" value="MscS_channel_2nd"/>
</dbReference>
<keyword evidence="3 6" id="KW-0812">Transmembrane</keyword>
<evidence type="ECO:0000313" key="8">
    <source>
        <dbReference type="EMBL" id="NHC37405.1"/>
    </source>
</evidence>
<evidence type="ECO:0000256" key="2">
    <source>
        <dbReference type="ARBA" id="ARBA00022475"/>
    </source>
</evidence>
<feature type="domain" description="Mechanosensitive ion channel MscS" evidence="7">
    <location>
        <begin position="101"/>
        <end position="144"/>
    </location>
</feature>
<dbReference type="AlphaFoldDB" id="A0A9X5E8R4"/>
<evidence type="ECO:0000256" key="3">
    <source>
        <dbReference type="ARBA" id="ARBA00022692"/>
    </source>
</evidence>
<evidence type="ECO:0000256" key="5">
    <source>
        <dbReference type="ARBA" id="ARBA00023136"/>
    </source>
</evidence>
<dbReference type="GO" id="GO:0055085">
    <property type="term" value="P:transmembrane transport"/>
    <property type="evidence" value="ECO:0007669"/>
    <property type="project" value="InterPro"/>
</dbReference>
<evidence type="ECO:0000256" key="6">
    <source>
        <dbReference type="SAM" id="Phobius"/>
    </source>
</evidence>
<evidence type="ECO:0000256" key="4">
    <source>
        <dbReference type="ARBA" id="ARBA00022989"/>
    </source>
</evidence>
<evidence type="ECO:0000313" key="9">
    <source>
        <dbReference type="Proteomes" id="UP000031532"/>
    </source>
</evidence>
<feature type="transmembrane region" description="Helical" evidence="6">
    <location>
        <begin position="14"/>
        <end position="31"/>
    </location>
</feature>